<dbReference type="EMBL" id="JACHEK010000015">
    <property type="protein sequence ID" value="MBB6147407.1"/>
    <property type="molecule type" value="Genomic_DNA"/>
</dbReference>
<dbReference type="Gene3D" id="3.40.50.1820">
    <property type="entry name" value="alpha/beta hydrolase"/>
    <property type="match status" value="1"/>
</dbReference>
<reference evidence="5 6" key="1">
    <citation type="submission" date="2020-08" db="EMBL/GenBank/DDBJ databases">
        <title>Genomic Encyclopedia of Type Strains, Phase IV (KMG-IV): sequencing the most valuable type-strain genomes for metagenomic binning, comparative biology and taxonomic classification.</title>
        <authorList>
            <person name="Goeker M."/>
        </authorList>
    </citation>
    <scope>NUCLEOTIDE SEQUENCE [LARGE SCALE GENOMIC DNA]</scope>
    <source>
        <strain evidence="5 6">DSM 103733</strain>
    </source>
</reference>
<dbReference type="InterPro" id="IPR050309">
    <property type="entry name" value="Type-B_Carboxylest/Lipase"/>
</dbReference>
<evidence type="ECO:0000256" key="1">
    <source>
        <dbReference type="ARBA" id="ARBA00005964"/>
    </source>
</evidence>
<dbReference type="RefSeq" id="WP_050059870.1">
    <property type="nucleotide sequence ID" value="NZ_JACHEK010000015.1"/>
</dbReference>
<evidence type="ECO:0000256" key="3">
    <source>
        <dbReference type="RuleBase" id="RU361235"/>
    </source>
</evidence>
<dbReference type="PANTHER" id="PTHR11559">
    <property type="entry name" value="CARBOXYLESTERASE"/>
    <property type="match status" value="1"/>
</dbReference>
<keyword evidence="6" id="KW-1185">Reference proteome</keyword>
<keyword evidence="2 3" id="KW-0378">Hydrolase</keyword>
<dbReference type="InterPro" id="IPR019819">
    <property type="entry name" value="Carboxylesterase_B_CS"/>
</dbReference>
<accession>A0A841K4B5</accession>
<sequence>MNCKYDTASWWKRCSGLEIFAMIAMVVLASLSQTVRAQETTSPAQAQQPQAGLPLSPVVQTSAGPLQGLDNHGVHEYLGIPYAQPPVGGLRWQPPQAYPQWTETRQATRFGPTCAQVTTLGAFAGPANSNEDCLYLNVFAPKQAGSEKLAVLVWIHGGGNFDGESNDYDASKLVTKGDVVVVTLNYRLGLLGWLANPALDHEGHPFGNYGLLDQQLALKWVQKNIASFGGDPTRVALGGQSAGSVDASTHVVSPLAAGLFNRAIFESILFDSISLSAGEKLGTSFSTAAGCGSGSGPDAAACLRSLPVETILKLQGTESANGPYMTTAPIADGTIVPSQGLFDAFKTGKFAHMPIMSGFTHDEYNFLLAINEYFSAPPQAPVSEADVKRYVETYGANASKVVAAYTPASYATPQLALDAMGTGSYVCPQQAVNQTLSSQVPLYAYEFNDRTAPFFFPGLPGFQSLAYHTADIQYLFPGWHGGTRGIAHPLNSAQEKLSDELVMAWANFARTGNPNAAGDELWPRFDARNPRSSFYLSEDIPALSLRSESQMSEEHRCKLWDSLQLP</sequence>
<protein>
    <recommendedName>
        <fullName evidence="3">Carboxylic ester hydrolase</fullName>
        <ecNumber evidence="3">3.1.1.-</ecNumber>
    </recommendedName>
</protein>
<dbReference type="SUPFAM" id="SSF53474">
    <property type="entry name" value="alpha/beta-Hydrolases"/>
    <property type="match status" value="1"/>
</dbReference>
<evidence type="ECO:0000313" key="5">
    <source>
        <dbReference type="EMBL" id="MBB6147407.1"/>
    </source>
</evidence>
<dbReference type="GO" id="GO:0016787">
    <property type="term" value="F:hydrolase activity"/>
    <property type="evidence" value="ECO:0007669"/>
    <property type="project" value="UniProtKB-KW"/>
</dbReference>
<organism evidence="5 6">
    <name type="scientific">Silvibacterium bohemicum</name>
    <dbReference type="NCBI Taxonomy" id="1577686"/>
    <lineage>
        <taxon>Bacteria</taxon>
        <taxon>Pseudomonadati</taxon>
        <taxon>Acidobacteriota</taxon>
        <taxon>Terriglobia</taxon>
        <taxon>Terriglobales</taxon>
        <taxon>Acidobacteriaceae</taxon>
        <taxon>Silvibacterium</taxon>
    </lineage>
</organism>
<proteinExistence type="inferred from homology"/>
<comment type="caution">
    <text evidence="5">The sequence shown here is derived from an EMBL/GenBank/DDBJ whole genome shotgun (WGS) entry which is preliminary data.</text>
</comment>
<dbReference type="InterPro" id="IPR029058">
    <property type="entry name" value="AB_hydrolase_fold"/>
</dbReference>
<evidence type="ECO:0000256" key="2">
    <source>
        <dbReference type="ARBA" id="ARBA00022801"/>
    </source>
</evidence>
<feature type="domain" description="Carboxylesterase type B" evidence="4">
    <location>
        <begin position="56"/>
        <end position="547"/>
    </location>
</feature>
<dbReference type="EC" id="3.1.1.-" evidence="3"/>
<comment type="similarity">
    <text evidence="1 3">Belongs to the type-B carboxylesterase/lipase family.</text>
</comment>
<dbReference type="OrthoDB" id="9775851at2"/>
<evidence type="ECO:0000259" key="4">
    <source>
        <dbReference type="Pfam" id="PF00135"/>
    </source>
</evidence>
<dbReference type="InterPro" id="IPR019826">
    <property type="entry name" value="Carboxylesterase_B_AS"/>
</dbReference>
<dbReference type="InterPro" id="IPR002018">
    <property type="entry name" value="CarbesteraseB"/>
</dbReference>
<evidence type="ECO:0000313" key="6">
    <source>
        <dbReference type="Proteomes" id="UP000538666"/>
    </source>
</evidence>
<dbReference type="Pfam" id="PF00135">
    <property type="entry name" value="COesterase"/>
    <property type="match status" value="1"/>
</dbReference>
<dbReference type="AlphaFoldDB" id="A0A841K4B5"/>
<dbReference type="PROSITE" id="PS00941">
    <property type="entry name" value="CARBOXYLESTERASE_B_2"/>
    <property type="match status" value="1"/>
</dbReference>
<dbReference type="Proteomes" id="UP000538666">
    <property type="component" value="Unassembled WGS sequence"/>
</dbReference>
<name>A0A841K4B5_9BACT</name>
<dbReference type="PROSITE" id="PS00122">
    <property type="entry name" value="CARBOXYLESTERASE_B_1"/>
    <property type="match status" value="1"/>
</dbReference>
<gene>
    <name evidence="5" type="ORF">HNQ77_005403</name>
</gene>